<evidence type="ECO:0000256" key="7">
    <source>
        <dbReference type="ARBA" id="ARBA00022824"/>
    </source>
</evidence>
<evidence type="ECO:0000256" key="15">
    <source>
        <dbReference type="SAM" id="MobiDB-lite"/>
    </source>
</evidence>
<evidence type="ECO:0000256" key="5">
    <source>
        <dbReference type="ARBA" id="ARBA00022679"/>
    </source>
</evidence>
<dbReference type="PROSITE" id="PS50922">
    <property type="entry name" value="TLC"/>
    <property type="match status" value="1"/>
</dbReference>
<feature type="region of interest" description="Disordered" evidence="15">
    <location>
        <begin position="363"/>
        <end position="420"/>
    </location>
</feature>
<accession>A0AA35LME6</accession>
<dbReference type="InterPro" id="IPR001356">
    <property type="entry name" value="HD"/>
</dbReference>
<dbReference type="SMART" id="SM00724">
    <property type="entry name" value="TLC"/>
    <property type="match status" value="1"/>
</dbReference>
<dbReference type="FunFam" id="1.10.10.60:FF:000020">
    <property type="entry name" value="Ceramide synthase 5"/>
    <property type="match status" value="1"/>
</dbReference>
<dbReference type="Pfam" id="PF03798">
    <property type="entry name" value="TRAM_LAG1_CLN8"/>
    <property type="match status" value="1"/>
</dbReference>
<evidence type="ECO:0000256" key="12">
    <source>
        <dbReference type="PROSITE-ProRule" id="PRU00108"/>
    </source>
</evidence>
<feature type="transmembrane region" description="Helical" evidence="16">
    <location>
        <begin position="62"/>
        <end position="79"/>
    </location>
</feature>
<evidence type="ECO:0000256" key="14">
    <source>
        <dbReference type="RuleBase" id="RU000682"/>
    </source>
</evidence>
<dbReference type="Proteomes" id="UP001178461">
    <property type="component" value="Chromosome 18"/>
</dbReference>
<evidence type="ECO:0000256" key="8">
    <source>
        <dbReference type="ARBA" id="ARBA00022989"/>
    </source>
</evidence>
<keyword evidence="12 14" id="KW-0238">DNA-binding</keyword>
<sequence>MRTPEPTEGASEKRRRRARRSSRMVLPVTEWIWRHEYWLPPGITWEDMKETEEISYPQPRHLLLSLPLALLLVVIRFFFERIVAVPLSRKMGLREKVRRKAPPNPVLEAFYTTQGKSPKEGELVGLAKQCDLQPRQVERWFRYRRNQDRPSLTKKFCEASWRCTFYYTSFCTGLAVLHDKPWFWDHRECWVRYPQQPLLPSIFSYYMLELSFYCSLVFTLPFDIKRKDFSEQIVHHAATIFLISFSYCANYIRIGTLVMVIHDASDCFLEPTKIFNYLKWRRVCDILFLTFSAVFLFTRLVIFPYKVIYNTYYYSMELYQPFFGYYFMNALLMILQLLHVFWSFLIIHMVYKFVKSGTMEKDLRSDSDESEKGDDEAAQVKEAKRNGAIHSEPSGSCISKEPPLQLNGRSPAANGDAKTR</sequence>
<keyword evidence="7" id="KW-0256">Endoplasmic reticulum</keyword>
<evidence type="ECO:0000313" key="20">
    <source>
        <dbReference type="Proteomes" id="UP001178461"/>
    </source>
</evidence>
<evidence type="ECO:0000256" key="4">
    <source>
        <dbReference type="ARBA" id="ARBA00022516"/>
    </source>
</evidence>
<dbReference type="PANTHER" id="PTHR12560:SF6">
    <property type="entry name" value="CERAMIDE SYNTHASE 4"/>
    <property type="match status" value="1"/>
</dbReference>
<reference evidence="19" key="1">
    <citation type="submission" date="2022-12" db="EMBL/GenBank/DDBJ databases">
        <authorList>
            <person name="Alioto T."/>
            <person name="Alioto T."/>
            <person name="Gomez Garrido J."/>
        </authorList>
    </citation>
    <scope>NUCLEOTIDE SEQUENCE</scope>
</reference>
<dbReference type="Pfam" id="PF00046">
    <property type="entry name" value="Homeodomain"/>
    <property type="match status" value="1"/>
</dbReference>
<feature type="domain" description="Homeobox" evidence="17">
    <location>
        <begin position="107"/>
        <end position="151"/>
    </location>
</feature>
<dbReference type="PROSITE" id="PS50071">
    <property type="entry name" value="HOMEOBOX_2"/>
    <property type="match status" value="1"/>
</dbReference>
<dbReference type="PANTHER" id="PTHR12560">
    <property type="entry name" value="LONGEVITY ASSURANCE FACTOR 1 LAG1"/>
    <property type="match status" value="1"/>
</dbReference>
<dbReference type="GO" id="GO:0050291">
    <property type="term" value="F:sphingosine N-acyltransferase activity"/>
    <property type="evidence" value="ECO:0007669"/>
    <property type="project" value="InterPro"/>
</dbReference>
<feature type="compositionally biased region" description="Acidic residues" evidence="15">
    <location>
        <begin position="368"/>
        <end position="377"/>
    </location>
</feature>
<evidence type="ECO:0000256" key="1">
    <source>
        <dbReference type="ARBA" id="ARBA00004477"/>
    </source>
</evidence>
<feature type="transmembrane region" description="Helical" evidence="16">
    <location>
        <begin position="233"/>
        <end position="252"/>
    </location>
</feature>
<dbReference type="AlphaFoldDB" id="A0AA35LME6"/>
<dbReference type="PIRSF" id="PIRSF005225">
    <property type="entry name" value="LAG1_LAC1"/>
    <property type="match status" value="1"/>
</dbReference>
<keyword evidence="12 14" id="KW-0371">Homeobox</keyword>
<evidence type="ECO:0000256" key="2">
    <source>
        <dbReference type="ARBA" id="ARBA00004760"/>
    </source>
</evidence>
<feature type="transmembrane region" description="Helical" evidence="16">
    <location>
        <begin position="286"/>
        <end position="305"/>
    </location>
</feature>
<dbReference type="InterPro" id="IPR009057">
    <property type="entry name" value="Homeodomain-like_sf"/>
</dbReference>
<comment type="pathway">
    <text evidence="3">Sphingolipid metabolism.</text>
</comment>
<evidence type="ECO:0000313" key="19">
    <source>
        <dbReference type="EMBL" id="CAI5798981.1"/>
    </source>
</evidence>
<keyword evidence="8 16" id="KW-1133">Transmembrane helix</keyword>
<dbReference type="CDD" id="cd00086">
    <property type="entry name" value="homeodomain"/>
    <property type="match status" value="1"/>
</dbReference>
<keyword evidence="20" id="KW-1185">Reference proteome</keyword>
<feature type="transmembrane region" description="Helical" evidence="16">
    <location>
        <begin position="325"/>
        <end position="351"/>
    </location>
</feature>
<evidence type="ECO:0000256" key="6">
    <source>
        <dbReference type="ARBA" id="ARBA00022692"/>
    </source>
</evidence>
<organism evidence="19 20">
    <name type="scientific">Podarcis lilfordi</name>
    <name type="common">Lilford's wall lizard</name>
    <dbReference type="NCBI Taxonomy" id="74358"/>
    <lineage>
        <taxon>Eukaryota</taxon>
        <taxon>Metazoa</taxon>
        <taxon>Chordata</taxon>
        <taxon>Craniata</taxon>
        <taxon>Vertebrata</taxon>
        <taxon>Euteleostomi</taxon>
        <taxon>Lepidosauria</taxon>
        <taxon>Squamata</taxon>
        <taxon>Bifurcata</taxon>
        <taxon>Unidentata</taxon>
        <taxon>Episquamata</taxon>
        <taxon>Laterata</taxon>
        <taxon>Lacertibaenia</taxon>
        <taxon>Lacertidae</taxon>
        <taxon>Podarcis</taxon>
    </lineage>
</organism>
<comment type="catalytic activity">
    <reaction evidence="11">
        <text>sphinganine + octadecanoyl-CoA = N-(octadecanoyl)-sphinganine + CoA + H(+)</text>
        <dbReference type="Rhea" id="RHEA:36547"/>
        <dbReference type="ChEBI" id="CHEBI:15378"/>
        <dbReference type="ChEBI" id="CHEBI:57287"/>
        <dbReference type="ChEBI" id="CHEBI:57394"/>
        <dbReference type="ChEBI" id="CHEBI:57817"/>
        <dbReference type="ChEBI" id="CHEBI:67033"/>
    </reaction>
    <physiologicalReaction direction="left-to-right" evidence="11">
        <dbReference type="Rhea" id="RHEA:36548"/>
    </physiologicalReaction>
</comment>
<protein>
    <submittedName>
        <fullName evidence="19">Ceramide synthase 4</fullName>
    </submittedName>
</protein>
<dbReference type="GO" id="GO:0046513">
    <property type="term" value="P:ceramide biosynthetic process"/>
    <property type="evidence" value="ECO:0007669"/>
    <property type="project" value="InterPro"/>
</dbReference>
<feature type="DNA-binding region" description="Homeobox" evidence="12">
    <location>
        <begin position="109"/>
        <end position="152"/>
    </location>
</feature>
<evidence type="ECO:0000256" key="3">
    <source>
        <dbReference type="ARBA" id="ARBA00004991"/>
    </source>
</evidence>
<dbReference type="EMBL" id="OX395144">
    <property type="protein sequence ID" value="CAI5798981.1"/>
    <property type="molecule type" value="Genomic_DNA"/>
</dbReference>
<keyword evidence="12 14" id="KW-0539">Nucleus</keyword>
<dbReference type="Gene3D" id="1.10.10.60">
    <property type="entry name" value="Homeodomain-like"/>
    <property type="match status" value="1"/>
</dbReference>
<dbReference type="GO" id="GO:0003677">
    <property type="term" value="F:DNA binding"/>
    <property type="evidence" value="ECO:0007669"/>
    <property type="project" value="UniProtKB-UniRule"/>
</dbReference>
<keyword evidence="5" id="KW-0808">Transferase</keyword>
<keyword evidence="9" id="KW-0443">Lipid metabolism</keyword>
<feature type="domain" description="TLC" evidence="18">
    <location>
        <begin position="154"/>
        <end position="355"/>
    </location>
</feature>
<name>A0AA35LME6_9SAUR</name>
<keyword evidence="4" id="KW-0444">Lipid biosynthesis</keyword>
<evidence type="ECO:0000256" key="13">
    <source>
        <dbReference type="PROSITE-ProRule" id="PRU00205"/>
    </source>
</evidence>
<dbReference type="GO" id="GO:0005789">
    <property type="term" value="C:endoplasmic reticulum membrane"/>
    <property type="evidence" value="ECO:0007669"/>
    <property type="project" value="UniProtKB-SubCell"/>
</dbReference>
<evidence type="ECO:0000259" key="18">
    <source>
        <dbReference type="PROSITE" id="PS50922"/>
    </source>
</evidence>
<evidence type="ECO:0000259" key="17">
    <source>
        <dbReference type="PROSITE" id="PS50071"/>
    </source>
</evidence>
<evidence type="ECO:0000256" key="10">
    <source>
        <dbReference type="ARBA" id="ARBA00023136"/>
    </source>
</evidence>
<dbReference type="GO" id="GO:0005634">
    <property type="term" value="C:nucleus"/>
    <property type="evidence" value="ECO:0007669"/>
    <property type="project" value="UniProtKB-SubCell"/>
</dbReference>
<evidence type="ECO:0000256" key="9">
    <source>
        <dbReference type="ARBA" id="ARBA00023098"/>
    </source>
</evidence>
<dbReference type="InterPro" id="IPR006634">
    <property type="entry name" value="TLC-dom"/>
</dbReference>
<dbReference type="InterPro" id="IPR016439">
    <property type="entry name" value="Lag1/Lac1-like"/>
</dbReference>
<comment type="subcellular location">
    <subcellularLocation>
        <location evidence="1">Endoplasmic reticulum membrane</location>
        <topology evidence="1">Multi-pass membrane protein</topology>
    </subcellularLocation>
    <subcellularLocation>
        <location evidence="12 14">Nucleus</location>
    </subcellularLocation>
</comment>
<feature type="transmembrane region" description="Helical" evidence="16">
    <location>
        <begin position="202"/>
        <end position="221"/>
    </location>
</feature>
<keyword evidence="10 13" id="KW-0472">Membrane</keyword>
<dbReference type="SUPFAM" id="SSF46689">
    <property type="entry name" value="Homeodomain-like"/>
    <property type="match status" value="1"/>
</dbReference>
<evidence type="ECO:0000256" key="11">
    <source>
        <dbReference type="ARBA" id="ARBA00049036"/>
    </source>
</evidence>
<comment type="pathway">
    <text evidence="2">Lipid metabolism; sphingolipid metabolism.</text>
</comment>
<evidence type="ECO:0000256" key="16">
    <source>
        <dbReference type="SAM" id="Phobius"/>
    </source>
</evidence>
<gene>
    <name evidence="19" type="ORF">PODLI_1B041986</name>
</gene>
<keyword evidence="6 13" id="KW-0812">Transmembrane</keyword>
<proteinExistence type="predicted"/>